<name>A0A1B2HM99_9PSEU</name>
<dbReference type="Pfam" id="PF03259">
    <property type="entry name" value="Robl_LC7"/>
    <property type="match status" value="1"/>
</dbReference>
<reference evidence="2 3" key="1">
    <citation type="submission" date="2016-07" db="EMBL/GenBank/DDBJ databases">
        <title>Complete genome sequence of the Lentzea guizhouensis DHS C013.</title>
        <authorList>
            <person name="Cao C."/>
        </authorList>
    </citation>
    <scope>NUCLEOTIDE SEQUENCE [LARGE SCALE GENOMIC DNA]</scope>
    <source>
        <strain evidence="2 3">DHS C013</strain>
    </source>
</reference>
<dbReference type="PANTHER" id="PTHR36222">
    <property type="entry name" value="SERINE PROTEASE INHIBITOR RV3364C"/>
    <property type="match status" value="1"/>
</dbReference>
<dbReference type="STRING" id="1586287.BBK82_24900"/>
<dbReference type="Proteomes" id="UP000093053">
    <property type="component" value="Chromosome"/>
</dbReference>
<dbReference type="PANTHER" id="PTHR36222:SF1">
    <property type="entry name" value="SERINE PROTEASE INHIBITOR RV3364C"/>
    <property type="match status" value="1"/>
</dbReference>
<dbReference type="InterPro" id="IPR004942">
    <property type="entry name" value="Roadblock/LAMTOR2_dom"/>
</dbReference>
<dbReference type="EMBL" id="CP016793">
    <property type="protein sequence ID" value="ANZ38821.1"/>
    <property type="molecule type" value="Genomic_DNA"/>
</dbReference>
<sequence>MTTATEELDNFSWLVEDFVSRVAGVAHAIVVSADGLLLATSERLPHDRAEQLAAVSSGLVSLNLGAARCFEAGEVKQTVVEMERGYLFLMSISDGSCLAVLAAPNCDIGLIGYAMTRLVERVGLQLTPEIRAQLHVSMRA</sequence>
<proteinExistence type="predicted"/>
<evidence type="ECO:0000259" key="1">
    <source>
        <dbReference type="SMART" id="SM00960"/>
    </source>
</evidence>
<keyword evidence="3" id="KW-1185">Reference proteome</keyword>
<dbReference type="Gene3D" id="3.30.450.30">
    <property type="entry name" value="Dynein light chain 2a, cytoplasmic"/>
    <property type="match status" value="1"/>
</dbReference>
<dbReference type="RefSeq" id="WP_065917166.1">
    <property type="nucleotide sequence ID" value="NZ_CP016793.1"/>
</dbReference>
<dbReference type="InterPro" id="IPR053141">
    <property type="entry name" value="Mycobact_SerProt_Inhib_Rv3364c"/>
</dbReference>
<dbReference type="KEGG" id="led:BBK82_24900"/>
<feature type="domain" description="Roadblock/LAMTOR2" evidence="1">
    <location>
        <begin position="12"/>
        <end position="102"/>
    </location>
</feature>
<dbReference type="AlphaFoldDB" id="A0A1B2HM99"/>
<protein>
    <submittedName>
        <fullName evidence="2">Dynein regulation protein LC7</fullName>
    </submittedName>
</protein>
<dbReference type="OrthoDB" id="5187023at2"/>
<organism evidence="2 3">
    <name type="scientific">Lentzea guizhouensis</name>
    <dbReference type="NCBI Taxonomy" id="1586287"/>
    <lineage>
        <taxon>Bacteria</taxon>
        <taxon>Bacillati</taxon>
        <taxon>Actinomycetota</taxon>
        <taxon>Actinomycetes</taxon>
        <taxon>Pseudonocardiales</taxon>
        <taxon>Pseudonocardiaceae</taxon>
        <taxon>Lentzea</taxon>
    </lineage>
</organism>
<evidence type="ECO:0000313" key="2">
    <source>
        <dbReference type="EMBL" id="ANZ38821.1"/>
    </source>
</evidence>
<evidence type="ECO:0000313" key="3">
    <source>
        <dbReference type="Proteomes" id="UP000093053"/>
    </source>
</evidence>
<gene>
    <name evidence="2" type="ORF">BBK82_24900</name>
</gene>
<dbReference type="SUPFAM" id="SSF103196">
    <property type="entry name" value="Roadblock/LC7 domain"/>
    <property type="match status" value="1"/>
</dbReference>
<dbReference type="SMART" id="SM00960">
    <property type="entry name" value="Robl_LC7"/>
    <property type="match status" value="1"/>
</dbReference>
<accession>A0A1B2HM99</accession>